<comment type="function">
    <text evidence="1">Required for O(2)-independent ubiquinone (coenzyme Q) biosynthesis. Together with UbiU, is essential for the C6-hydroxylation reaction in the oxygen-independent ubiquinone biosynthesis pathway.</text>
</comment>
<dbReference type="GO" id="GO:0006508">
    <property type="term" value="P:proteolysis"/>
    <property type="evidence" value="ECO:0007669"/>
    <property type="project" value="UniProtKB-KW"/>
</dbReference>
<comment type="cofactor">
    <cofactor evidence="1">
        <name>[4Fe-4S] cluster</name>
        <dbReference type="ChEBI" id="CHEBI:49883"/>
    </cofactor>
</comment>
<proteinExistence type="inferred from homology"/>
<accession>A0A0D0NJ68</accession>
<feature type="binding site" evidence="1">
    <location>
        <position position="180"/>
    </location>
    <ligand>
        <name>[4Fe-4S] cluster</name>
        <dbReference type="ChEBI" id="CHEBI:49883"/>
    </ligand>
</feature>
<dbReference type="InterPro" id="IPR051454">
    <property type="entry name" value="RNA/ubiquinone_mod_enzymes"/>
</dbReference>
<keyword evidence="2" id="KW-0645">Protease</keyword>
<feature type="binding site" evidence="1">
    <location>
        <position position="39"/>
    </location>
    <ligand>
        <name>[4Fe-4S] cluster</name>
        <dbReference type="ChEBI" id="CHEBI:49883"/>
    </ligand>
</feature>
<keyword evidence="1" id="KW-0479">Metal-binding</keyword>
<dbReference type="EMBL" id="JXNZ01000088">
    <property type="protein sequence ID" value="KIQ59221.1"/>
    <property type="molecule type" value="Genomic_DNA"/>
</dbReference>
<name>A0A0D0NJ68_PSEFL</name>
<dbReference type="NCBIfam" id="NF011991">
    <property type="entry name" value="PRK15447.1"/>
    <property type="match status" value="1"/>
</dbReference>
<dbReference type="GO" id="GO:0046872">
    <property type="term" value="F:metal ion binding"/>
    <property type="evidence" value="ECO:0007669"/>
    <property type="project" value="UniProtKB-KW"/>
</dbReference>
<dbReference type="GO" id="GO:0006744">
    <property type="term" value="P:ubiquinone biosynthetic process"/>
    <property type="evidence" value="ECO:0007669"/>
    <property type="project" value="UniProtKB-UniRule"/>
</dbReference>
<evidence type="ECO:0000256" key="1">
    <source>
        <dbReference type="HAMAP-Rule" id="MF_02233"/>
    </source>
</evidence>
<dbReference type="InterPro" id="IPR001539">
    <property type="entry name" value="Peptidase_U32"/>
</dbReference>
<gene>
    <name evidence="1" type="primary">ubiV</name>
    <name evidence="2" type="ORF">RL74_11710</name>
</gene>
<dbReference type="Pfam" id="PF01136">
    <property type="entry name" value="Peptidase_U32"/>
    <property type="match status" value="1"/>
</dbReference>
<dbReference type="PANTHER" id="PTHR30217">
    <property type="entry name" value="PEPTIDASE U32 FAMILY"/>
    <property type="match status" value="1"/>
</dbReference>
<dbReference type="AlphaFoldDB" id="A0A0D0NJ68"/>
<comment type="subunit">
    <text evidence="1">Forms a heterodimer with UbiU.</text>
</comment>
<dbReference type="RefSeq" id="WP_042729954.1">
    <property type="nucleotide sequence ID" value="NZ_JXNZ01000088.1"/>
</dbReference>
<sequence length="296" mass="32412">MKLSLGPVLFYWDKTQLGNFYAQMSALPLDVIYLGETVCSKRRAFSLDQWLGLGRELQACSQAQIVLSSLTLIEAASELSSLRRLCDNGQLLVEANDMGAVQFLAERKLPFVGGPALNLYNGHSLAQLLDSGMVRWVPPVECSAALISDVLEQVREMDRAVPEVEIFAYGHLPLAYSARCFTARAENRPKDDCQFCCINYPDGLALSSQEGQPLFTLNGIQTMSGEVSNLLADYNALVACGAQVLRLSPRAQGMDEVVNAFDRVRRGEAPPVFVEGCNGYWHGHAGMLKVEEAGLC</sequence>
<dbReference type="UniPathway" id="UPA00232"/>
<dbReference type="GO" id="GO:0051539">
    <property type="term" value="F:4 iron, 4 sulfur cluster binding"/>
    <property type="evidence" value="ECO:0007669"/>
    <property type="project" value="UniProtKB-UniRule"/>
</dbReference>
<protein>
    <recommendedName>
        <fullName evidence="1">Ubiquinone biosynthesis protein UbiV</fullName>
    </recommendedName>
</protein>
<comment type="pathway">
    <text evidence="1">Cofactor biosynthesis; ubiquinone biosynthesis.</text>
</comment>
<feature type="binding site" evidence="1">
    <location>
        <position position="197"/>
    </location>
    <ligand>
        <name>[4Fe-4S] cluster</name>
        <dbReference type="ChEBI" id="CHEBI:49883"/>
    </ligand>
</feature>
<keyword evidence="1" id="KW-0408">Iron</keyword>
<dbReference type="PANTHER" id="PTHR30217:SF11">
    <property type="entry name" value="UBIQUINONE BIOSYNTHESIS PROTEIN UBIV"/>
    <property type="match status" value="1"/>
</dbReference>
<dbReference type="Proteomes" id="UP000032101">
    <property type="component" value="Unassembled WGS sequence"/>
</dbReference>
<dbReference type="PATRIC" id="fig|294.124.peg.2414"/>
<organism evidence="2 3">
    <name type="scientific">Pseudomonas fluorescens</name>
    <dbReference type="NCBI Taxonomy" id="294"/>
    <lineage>
        <taxon>Bacteria</taxon>
        <taxon>Pseudomonadati</taxon>
        <taxon>Pseudomonadota</taxon>
        <taxon>Gammaproteobacteria</taxon>
        <taxon>Pseudomonadales</taxon>
        <taxon>Pseudomonadaceae</taxon>
        <taxon>Pseudomonas</taxon>
    </lineage>
</organism>
<dbReference type="OrthoDB" id="8523349at2"/>
<evidence type="ECO:0000313" key="3">
    <source>
        <dbReference type="Proteomes" id="UP000032101"/>
    </source>
</evidence>
<dbReference type="GO" id="GO:0008233">
    <property type="term" value="F:peptidase activity"/>
    <property type="evidence" value="ECO:0007669"/>
    <property type="project" value="UniProtKB-KW"/>
</dbReference>
<evidence type="ECO:0000313" key="2">
    <source>
        <dbReference type="EMBL" id="KIQ59221.1"/>
    </source>
</evidence>
<feature type="binding site" evidence="1">
    <location>
        <position position="193"/>
    </location>
    <ligand>
        <name>[4Fe-4S] cluster</name>
        <dbReference type="ChEBI" id="CHEBI:49883"/>
    </ligand>
</feature>
<dbReference type="HAMAP" id="MF_02233">
    <property type="entry name" value="UbiV"/>
    <property type="match status" value="1"/>
</dbReference>
<reference evidence="2 3" key="1">
    <citation type="submission" date="2015-01" db="EMBL/GenBank/DDBJ databases">
        <title>Draft Genome Sequence of the Biocontrol and Plant Growth-Promoting Rhizobacteria (PGPR) Pseudomonas fluorescens UM270.</title>
        <authorList>
            <person name="Hernandez-Salmeron J.E."/>
            <person name="Santoyo G."/>
            <person name="Moreno-Hagelsieb G."/>
            <person name="Hernandez-Leon R."/>
        </authorList>
    </citation>
    <scope>NUCLEOTIDE SEQUENCE [LARGE SCALE GENOMIC DNA]</scope>
    <source>
        <strain evidence="2 3">UM270</strain>
    </source>
</reference>
<keyword evidence="1" id="KW-0411">Iron-sulfur</keyword>
<dbReference type="InterPro" id="IPR043693">
    <property type="entry name" value="UbiV"/>
</dbReference>
<keyword evidence="1" id="KW-0831">Ubiquinone biosynthesis</keyword>
<comment type="similarity">
    <text evidence="1">Belongs to the peptidase U32 family. UbiV subfamily.</text>
</comment>
<comment type="caution">
    <text evidence="2">The sequence shown here is derived from an EMBL/GenBank/DDBJ whole genome shotgun (WGS) entry which is preliminary data.</text>
</comment>
<keyword evidence="1" id="KW-0004">4Fe-4S</keyword>
<keyword evidence="2" id="KW-0378">Hydrolase</keyword>